<evidence type="ECO:0000313" key="1">
    <source>
        <dbReference type="EMBL" id="PXW54638.1"/>
    </source>
</evidence>
<dbReference type="RefSeq" id="WP_110377097.1">
    <property type="nucleotide sequence ID" value="NZ_JAHBRY010000001.1"/>
</dbReference>
<dbReference type="OrthoDB" id="5402191at2"/>
<dbReference type="EMBL" id="QJJK01000011">
    <property type="protein sequence ID" value="PXW54638.1"/>
    <property type="molecule type" value="Genomic_DNA"/>
</dbReference>
<proteinExistence type="predicted"/>
<comment type="caution">
    <text evidence="1">The sequence shown here is derived from an EMBL/GenBank/DDBJ whole genome shotgun (WGS) entry which is preliminary data.</text>
</comment>
<dbReference type="AlphaFoldDB" id="A0A2V3TYJ5"/>
<organism evidence="1 2">
    <name type="scientific">Chelatococcus asaccharovorans</name>
    <dbReference type="NCBI Taxonomy" id="28210"/>
    <lineage>
        <taxon>Bacteria</taxon>
        <taxon>Pseudomonadati</taxon>
        <taxon>Pseudomonadota</taxon>
        <taxon>Alphaproteobacteria</taxon>
        <taxon>Hyphomicrobiales</taxon>
        <taxon>Chelatococcaceae</taxon>
        <taxon>Chelatococcus</taxon>
    </lineage>
</organism>
<protein>
    <submittedName>
        <fullName evidence="1">Immunity protein 27 of polymorphic toxin system</fullName>
    </submittedName>
</protein>
<sequence>MTHLASPHVPIRPEETVITAEHHWQDDPSIMERMNYLTYDYLTKIAIALEGWAVLFQDPADGRYWELTHPLGHMHGGGPPRLCNITADEAGRRYGV</sequence>
<keyword evidence="2" id="KW-1185">Reference proteome</keyword>
<dbReference type="Proteomes" id="UP000248021">
    <property type="component" value="Unassembled WGS sequence"/>
</dbReference>
<name>A0A2V3TYJ5_9HYPH</name>
<dbReference type="Pfam" id="PF15590">
    <property type="entry name" value="Imm27"/>
    <property type="match status" value="1"/>
</dbReference>
<accession>A0A2V3TYJ5</accession>
<evidence type="ECO:0000313" key="2">
    <source>
        <dbReference type="Proteomes" id="UP000248021"/>
    </source>
</evidence>
<reference evidence="1 2" key="1">
    <citation type="submission" date="2018-05" db="EMBL/GenBank/DDBJ databases">
        <title>Genomic Encyclopedia of Type Strains, Phase IV (KMG-IV): sequencing the most valuable type-strain genomes for metagenomic binning, comparative biology and taxonomic classification.</title>
        <authorList>
            <person name="Goeker M."/>
        </authorList>
    </citation>
    <scope>NUCLEOTIDE SEQUENCE [LARGE SCALE GENOMIC DNA]</scope>
    <source>
        <strain evidence="1 2">DSM 6462</strain>
    </source>
</reference>
<gene>
    <name evidence="1" type="ORF">C7450_111170</name>
</gene>
<dbReference type="InterPro" id="IPR028960">
    <property type="entry name" value="Imm27"/>
</dbReference>